<keyword evidence="6" id="KW-1185">Reference proteome</keyword>
<evidence type="ECO:0000313" key="5">
    <source>
        <dbReference type="EMBL" id="KAL2049932.1"/>
    </source>
</evidence>
<evidence type="ECO:0000259" key="4">
    <source>
        <dbReference type="Pfam" id="PF01494"/>
    </source>
</evidence>
<dbReference type="Pfam" id="PF01494">
    <property type="entry name" value="FAD_binding_3"/>
    <property type="match status" value="1"/>
</dbReference>
<evidence type="ECO:0000256" key="1">
    <source>
        <dbReference type="ARBA" id="ARBA00022630"/>
    </source>
</evidence>
<accession>A0ABR4AW83</accession>
<keyword evidence="2" id="KW-0274">FAD</keyword>
<dbReference type="SUPFAM" id="SSF51905">
    <property type="entry name" value="FAD/NAD(P)-binding domain"/>
    <property type="match status" value="1"/>
</dbReference>
<sequence>MAQLSKEIHSFCKGNSTPVLIVGAGPAGFMAAATLSRYGIPLPIIDKHLNPIQRGQQADYSLEQQRYSIRSDYSTSLQSTATK</sequence>
<evidence type="ECO:0000256" key="2">
    <source>
        <dbReference type="ARBA" id="ARBA00022827"/>
    </source>
</evidence>
<name>A0ABR4AW83_9LECA</name>
<dbReference type="Proteomes" id="UP001590951">
    <property type="component" value="Unassembled WGS sequence"/>
</dbReference>
<feature type="domain" description="FAD-binding" evidence="4">
    <location>
        <begin position="17"/>
        <end position="58"/>
    </location>
</feature>
<evidence type="ECO:0000256" key="3">
    <source>
        <dbReference type="ARBA" id="ARBA00023002"/>
    </source>
</evidence>
<dbReference type="InterPro" id="IPR036188">
    <property type="entry name" value="FAD/NAD-bd_sf"/>
</dbReference>
<protein>
    <recommendedName>
        <fullName evidence="4">FAD-binding domain-containing protein</fullName>
    </recommendedName>
</protein>
<dbReference type="InterPro" id="IPR002938">
    <property type="entry name" value="FAD-bd"/>
</dbReference>
<organism evidence="5 6">
    <name type="scientific">Lepraria finkii</name>
    <dbReference type="NCBI Taxonomy" id="1340010"/>
    <lineage>
        <taxon>Eukaryota</taxon>
        <taxon>Fungi</taxon>
        <taxon>Dikarya</taxon>
        <taxon>Ascomycota</taxon>
        <taxon>Pezizomycotina</taxon>
        <taxon>Lecanoromycetes</taxon>
        <taxon>OSLEUM clade</taxon>
        <taxon>Lecanoromycetidae</taxon>
        <taxon>Lecanorales</taxon>
        <taxon>Lecanorineae</taxon>
        <taxon>Stereocaulaceae</taxon>
        <taxon>Lepraria</taxon>
    </lineage>
</organism>
<keyword evidence="1" id="KW-0285">Flavoprotein</keyword>
<reference evidence="5 6" key="1">
    <citation type="submission" date="2024-09" db="EMBL/GenBank/DDBJ databases">
        <title>Rethinking Asexuality: The Enigmatic Case of Functional Sexual Genes in Lepraria (Stereocaulaceae).</title>
        <authorList>
            <person name="Doellman M."/>
            <person name="Sun Y."/>
            <person name="Barcenas-Pena A."/>
            <person name="Lumbsch H.T."/>
            <person name="Grewe F."/>
        </authorList>
    </citation>
    <scope>NUCLEOTIDE SEQUENCE [LARGE SCALE GENOMIC DNA]</scope>
    <source>
        <strain evidence="5 6">Grewe 0041</strain>
    </source>
</reference>
<proteinExistence type="predicted"/>
<dbReference type="EMBL" id="JBHFEH010000055">
    <property type="protein sequence ID" value="KAL2049932.1"/>
    <property type="molecule type" value="Genomic_DNA"/>
</dbReference>
<comment type="caution">
    <text evidence="5">The sequence shown here is derived from an EMBL/GenBank/DDBJ whole genome shotgun (WGS) entry which is preliminary data.</text>
</comment>
<gene>
    <name evidence="5" type="ORF">ABVK25_009799</name>
</gene>
<keyword evidence="3" id="KW-0560">Oxidoreductase</keyword>
<dbReference type="Gene3D" id="3.50.50.60">
    <property type="entry name" value="FAD/NAD(P)-binding domain"/>
    <property type="match status" value="1"/>
</dbReference>
<evidence type="ECO:0000313" key="6">
    <source>
        <dbReference type="Proteomes" id="UP001590951"/>
    </source>
</evidence>